<dbReference type="RefSeq" id="WP_091368441.1">
    <property type="nucleotide sequence ID" value="NZ_LT629740.1"/>
</dbReference>
<dbReference type="InterPro" id="IPR037066">
    <property type="entry name" value="Plug_dom_sf"/>
</dbReference>
<gene>
    <name evidence="1" type="ORF">SAMN05216490_0403</name>
</gene>
<dbReference type="STRING" id="652787.SAMN05216490_0403"/>
<dbReference type="SUPFAM" id="SSF56935">
    <property type="entry name" value="Porins"/>
    <property type="match status" value="1"/>
</dbReference>
<dbReference type="SUPFAM" id="SSF49464">
    <property type="entry name" value="Carboxypeptidase regulatory domain-like"/>
    <property type="match status" value="1"/>
</dbReference>
<keyword evidence="2" id="KW-1185">Reference proteome</keyword>
<evidence type="ECO:0008006" key="3">
    <source>
        <dbReference type="Google" id="ProtNLM"/>
    </source>
</evidence>
<accession>A0A1H1NV27</accession>
<dbReference type="Proteomes" id="UP000199679">
    <property type="component" value="Chromosome I"/>
</dbReference>
<organism evidence="1 2">
    <name type="scientific">Mucilaginibacter mallensis</name>
    <dbReference type="NCBI Taxonomy" id="652787"/>
    <lineage>
        <taxon>Bacteria</taxon>
        <taxon>Pseudomonadati</taxon>
        <taxon>Bacteroidota</taxon>
        <taxon>Sphingobacteriia</taxon>
        <taxon>Sphingobacteriales</taxon>
        <taxon>Sphingobacteriaceae</taxon>
        <taxon>Mucilaginibacter</taxon>
    </lineage>
</organism>
<protein>
    <recommendedName>
        <fullName evidence="3">TonB-dependent Receptor Plug Domain</fullName>
    </recommendedName>
</protein>
<sequence>MSYKKIIAGLLLIGSVTTIAGFINADEYSIEKIAGQLNKWKENYAPEKVYLQFDKPYYAVGDDIWFKAYVTIGSKHQLSALSGALNVELIDDKDSVKQSVKLPLINGLAWGDFALSDTLTEGNYHIRAYTNYMRNAGEDYFFDKAITIVNSTTNKVFTKTTYTYTTQNGKQQVNAVINYADLNRTPYANKEVRYTVELNAKSVAKGKGITDDKGNINVSFTDPQPTALQSGMIATTIKLDDKKTVTKAILIKNTSANVDVQFFPESGSLVSGVRSKVAFKATGADGLGADVKGTVIDDQNNTITAFSTEHLGMGVFDLLPATGRAYKANITFADGTTKSFDLPKAIDKGFVLSIDNTDPNNVKLKISASHALLADNPDDTISVIGQSGGQVYFAAQSKASSTNFTASISKSRFPSGIVQFTLFSSKGEPMNERLVFIQNPDQLKMDVNSAKQTYAPREKVKINLNAQNADSKPVIGAFSVAVIDETKVPVKEEDESTILSNLLLTSDIKGYVEKPNYYFTGVNEKTKADLDVLMLTQGYRRFEWKKILKDDMPPLAYEPERTLHLSGHIKTSGGKPVPHGKVTLLATGGGTFFIDTVTDEQGKFSFDNLAFRDSVRFVIQARTSKDRKNVEIDLDDINPQKVTQNKNAPDMQVNVSDGLSVYMQNSKAYYDAQLKYGLGNHIIVLKEVEIRDKRPAALKHSDNLNGPGNADQVILGDRLLGCPTLSICLQGVVMGVTFRNGIPYSTRGGALTINVDGMFLQSSEYDMINSNDIASIEVLRTPTYYSIYGSQAGPGGVILITMKRGDEDHSYLSRPAPGIITVSPKGYYKTREFYSPKYDDPKTNTAVADLRSTIYWNPNVITDKDGNASLDFFNAGSKGTYRVVIEGIDSDGNLGRQVYRYKVE</sequence>
<dbReference type="AlphaFoldDB" id="A0A1H1NV27"/>
<reference evidence="1 2" key="1">
    <citation type="submission" date="2016-10" db="EMBL/GenBank/DDBJ databases">
        <authorList>
            <person name="de Groot N.N."/>
        </authorList>
    </citation>
    <scope>NUCLEOTIDE SEQUENCE [LARGE SCALE GENOMIC DNA]</scope>
    <source>
        <strain evidence="1 2">MP1X4</strain>
    </source>
</reference>
<dbReference type="InterPro" id="IPR008969">
    <property type="entry name" value="CarboxyPept-like_regulatory"/>
</dbReference>
<evidence type="ECO:0000313" key="2">
    <source>
        <dbReference type="Proteomes" id="UP000199679"/>
    </source>
</evidence>
<dbReference type="EMBL" id="LT629740">
    <property type="protein sequence ID" value="SDS02821.1"/>
    <property type="molecule type" value="Genomic_DNA"/>
</dbReference>
<dbReference type="Gene3D" id="2.170.130.10">
    <property type="entry name" value="TonB-dependent receptor, plug domain"/>
    <property type="match status" value="1"/>
</dbReference>
<proteinExistence type="predicted"/>
<name>A0A1H1NV27_MUCMA</name>
<dbReference type="Gene3D" id="2.60.40.1930">
    <property type="match status" value="1"/>
</dbReference>
<dbReference type="OrthoDB" id="609485at2"/>
<evidence type="ECO:0000313" key="1">
    <source>
        <dbReference type="EMBL" id="SDS02821.1"/>
    </source>
</evidence>